<sequence>MAAFRYLVTRLKRKELSPMPAPLLIETIKQLVTEALEATRQEGVVQLETIPEIQVERPGNSDHGDFATNLPLRLARATRINPLELAQSLAAHIATGTVIERVEAAPPGFINFYLNEPWLQQQVETVRHARNQFGNVESGQGRKTMVEFVSVNPTGPVHVGHTRGAVLGSALANVLEAAGYDVTREYYVNDAGNQMQLFYRSVLAAYKQALDHDAEMPERGYEGEYIFDLAKEIAESEGTRFLDQDEDQALREIGDIGREKMVETIKEDLFGIGVEFDNWFSERTLFEEGEYDTALGLLRENDYLSERDGATWFNSSMLGDDKDNVVVRSNGEPTYFASDIAYHYNKFLKRGFDTVVDIWGADHQGHVPRMKSAVEALGIGRDRLTVLVSQMVTLKGMRLSKRSGNLVTLKELAEEVGTDACRFFFLARAPSTQMEFDLELAKKESSENPVYYVQYAHARNASILNLARERKIDWSEGDVSLLTHPTELELVRAMLQLPELVDQIAKTLEPHHLPHYATELANSFHNFYENCRVVSSNEGDNAITTARLKLVESAQIVFRRTLDLMGMNAPDQM</sequence>
<dbReference type="InterPro" id="IPR014729">
    <property type="entry name" value="Rossmann-like_a/b/a_fold"/>
</dbReference>
<keyword evidence="10" id="KW-0030">Aminoacyl-tRNA synthetase</keyword>
<evidence type="ECO:0000256" key="7">
    <source>
        <dbReference type="ARBA" id="ARBA00022741"/>
    </source>
</evidence>
<dbReference type="EC" id="6.1.1.19" evidence="4"/>
<evidence type="ECO:0000259" key="13">
    <source>
        <dbReference type="SMART" id="SM01016"/>
    </source>
</evidence>
<dbReference type="SUPFAM" id="SSF52374">
    <property type="entry name" value="Nucleotidylyl transferase"/>
    <property type="match status" value="1"/>
</dbReference>
<dbReference type="FunFam" id="1.10.730.10:FF:000008">
    <property type="entry name" value="Arginine--tRNA ligase"/>
    <property type="match status" value="1"/>
</dbReference>
<dbReference type="Gene3D" id="1.10.730.10">
    <property type="entry name" value="Isoleucyl-tRNA Synthetase, Domain 1"/>
    <property type="match status" value="1"/>
</dbReference>
<comment type="similarity">
    <text evidence="2">Belongs to the class-I aminoacyl-tRNA synthetase family.</text>
</comment>
<accession>A0A381Q8Q3</accession>
<dbReference type="SUPFAM" id="SSF47323">
    <property type="entry name" value="Anticodon-binding domain of a subclass of class I aminoacyl-tRNA synthetases"/>
    <property type="match status" value="1"/>
</dbReference>
<keyword evidence="6" id="KW-0436">Ligase</keyword>
<dbReference type="SUPFAM" id="SSF55190">
    <property type="entry name" value="Arginyl-tRNA synthetase (ArgRS), N-terminal 'additional' domain"/>
    <property type="match status" value="1"/>
</dbReference>
<evidence type="ECO:0000256" key="6">
    <source>
        <dbReference type="ARBA" id="ARBA00022598"/>
    </source>
</evidence>
<dbReference type="HAMAP" id="MF_00123">
    <property type="entry name" value="Arg_tRNA_synth"/>
    <property type="match status" value="1"/>
</dbReference>
<dbReference type="EMBL" id="UINC01001223">
    <property type="protein sequence ID" value="SUZ74799.1"/>
    <property type="molecule type" value="Genomic_DNA"/>
</dbReference>
<keyword evidence="8" id="KW-0067">ATP-binding</keyword>
<keyword evidence="9" id="KW-0648">Protein biosynthesis</keyword>
<dbReference type="PRINTS" id="PR01038">
    <property type="entry name" value="TRNASYNTHARG"/>
</dbReference>
<organism evidence="14">
    <name type="scientific">marine metagenome</name>
    <dbReference type="NCBI Taxonomy" id="408172"/>
    <lineage>
        <taxon>unclassified sequences</taxon>
        <taxon>metagenomes</taxon>
        <taxon>ecological metagenomes</taxon>
    </lineage>
</organism>
<dbReference type="InterPro" id="IPR001278">
    <property type="entry name" value="Arg-tRNA-ligase"/>
</dbReference>
<dbReference type="PANTHER" id="PTHR11956:SF5">
    <property type="entry name" value="ARGININE--TRNA LIGASE, CYTOPLASMIC"/>
    <property type="match status" value="1"/>
</dbReference>
<dbReference type="Pfam" id="PF03485">
    <property type="entry name" value="Arg_tRNA_synt_N"/>
    <property type="match status" value="1"/>
</dbReference>
<protein>
    <recommendedName>
        <fullName evidence="4">arginine--tRNA ligase</fullName>
        <ecNumber evidence="4">6.1.1.19</ecNumber>
    </recommendedName>
</protein>
<dbReference type="NCBIfam" id="TIGR00456">
    <property type="entry name" value="argS"/>
    <property type="match status" value="1"/>
</dbReference>
<dbReference type="GO" id="GO:0006420">
    <property type="term" value="P:arginyl-tRNA aminoacylation"/>
    <property type="evidence" value="ECO:0007669"/>
    <property type="project" value="InterPro"/>
</dbReference>
<dbReference type="PANTHER" id="PTHR11956">
    <property type="entry name" value="ARGINYL-TRNA SYNTHETASE"/>
    <property type="match status" value="1"/>
</dbReference>
<evidence type="ECO:0000256" key="1">
    <source>
        <dbReference type="ARBA" id="ARBA00004496"/>
    </source>
</evidence>
<dbReference type="Pfam" id="PF05746">
    <property type="entry name" value="DALR_1"/>
    <property type="match status" value="1"/>
</dbReference>
<name>A0A381Q8Q3_9ZZZZ</name>
<dbReference type="InterPro" id="IPR001412">
    <property type="entry name" value="aa-tRNA-synth_I_CS"/>
</dbReference>
<reference evidence="14" key="1">
    <citation type="submission" date="2018-05" db="EMBL/GenBank/DDBJ databases">
        <authorList>
            <person name="Lanie J.A."/>
            <person name="Ng W.-L."/>
            <person name="Kazmierczak K.M."/>
            <person name="Andrzejewski T.M."/>
            <person name="Davidsen T.M."/>
            <person name="Wayne K.J."/>
            <person name="Tettelin H."/>
            <person name="Glass J.I."/>
            <person name="Rusch D."/>
            <person name="Podicherti R."/>
            <person name="Tsui H.-C.T."/>
            <person name="Winkler M.E."/>
        </authorList>
    </citation>
    <scope>NUCLEOTIDE SEQUENCE</scope>
</reference>
<dbReference type="AlphaFoldDB" id="A0A381Q8Q3"/>
<evidence type="ECO:0000256" key="11">
    <source>
        <dbReference type="ARBA" id="ARBA00049339"/>
    </source>
</evidence>
<dbReference type="Gene3D" id="3.40.50.620">
    <property type="entry name" value="HUPs"/>
    <property type="match status" value="1"/>
</dbReference>
<evidence type="ECO:0000259" key="12">
    <source>
        <dbReference type="SMART" id="SM00836"/>
    </source>
</evidence>
<dbReference type="Pfam" id="PF00750">
    <property type="entry name" value="tRNA-synt_1d"/>
    <property type="match status" value="1"/>
</dbReference>
<dbReference type="InterPro" id="IPR005148">
    <property type="entry name" value="Arg-tRNA-synth_N"/>
</dbReference>
<dbReference type="InterPro" id="IPR035684">
    <property type="entry name" value="ArgRS_core"/>
</dbReference>
<dbReference type="InterPro" id="IPR009080">
    <property type="entry name" value="tRNAsynth_Ia_anticodon-bd"/>
</dbReference>
<dbReference type="CDD" id="cd00671">
    <property type="entry name" value="ArgRS_core"/>
    <property type="match status" value="1"/>
</dbReference>
<dbReference type="GO" id="GO:0005524">
    <property type="term" value="F:ATP binding"/>
    <property type="evidence" value="ECO:0007669"/>
    <property type="project" value="UniProtKB-KW"/>
</dbReference>
<comment type="catalytic activity">
    <reaction evidence="11">
        <text>tRNA(Arg) + L-arginine + ATP = L-arginyl-tRNA(Arg) + AMP + diphosphate</text>
        <dbReference type="Rhea" id="RHEA:20301"/>
        <dbReference type="Rhea" id="RHEA-COMP:9658"/>
        <dbReference type="Rhea" id="RHEA-COMP:9673"/>
        <dbReference type="ChEBI" id="CHEBI:30616"/>
        <dbReference type="ChEBI" id="CHEBI:32682"/>
        <dbReference type="ChEBI" id="CHEBI:33019"/>
        <dbReference type="ChEBI" id="CHEBI:78442"/>
        <dbReference type="ChEBI" id="CHEBI:78513"/>
        <dbReference type="ChEBI" id="CHEBI:456215"/>
        <dbReference type="EC" id="6.1.1.19"/>
    </reaction>
</comment>
<dbReference type="SMART" id="SM01016">
    <property type="entry name" value="Arg_tRNA_synt_N"/>
    <property type="match status" value="1"/>
</dbReference>
<dbReference type="InterPro" id="IPR008909">
    <property type="entry name" value="DALR_anticod-bd"/>
</dbReference>
<evidence type="ECO:0000256" key="2">
    <source>
        <dbReference type="ARBA" id="ARBA00005594"/>
    </source>
</evidence>
<gene>
    <name evidence="14" type="ORF">METZ01_LOCUS27653</name>
</gene>
<dbReference type="PROSITE" id="PS00178">
    <property type="entry name" value="AA_TRNA_LIGASE_I"/>
    <property type="match status" value="1"/>
</dbReference>
<evidence type="ECO:0000256" key="8">
    <source>
        <dbReference type="ARBA" id="ARBA00022840"/>
    </source>
</evidence>
<feature type="domain" description="DALR anticodon binding" evidence="12">
    <location>
        <begin position="453"/>
        <end position="573"/>
    </location>
</feature>
<keyword evidence="7" id="KW-0547">Nucleotide-binding</keyword>
<dbReference type="InterPro" id="IPR036695">
    <property type="entry name" value="Arg-tRNA-synth_N_sf"/>
</dbReference>
<comment type="subunit">
    <text evidence="3">Monomer.</text>
</comment>
<evidence type="ECO:0000256" key="3">
    <source>
        <dbReference type="ARBA" id="ARBA00011245"/>
    </source>
</evidence>
<dbReference type="Gene3D" id="3.30.1360.70">
    <property type="entry name" value="Arginyl tRNA synthetase N-terminal domain"/>
    <property type="match status" value="1"/>
</dbReference>
<dbReference type="GO" id="GO:0004814">
    <property type="term" value="F:arginine-tRNA ligase activity"/>
    <property type="evidence" value="ECO:0007669"/>
    <property type="project" value="UniProtKB-EC"/>
</dbReference>
<keyword evidence="5" id="KW-0963">Cytoplasm</keyword>
<dbReference type="FunFam" id="3.40.50.620:FF:000062">
    <property type="entry name" value="Arginine--tRNA ligase"/>
    <property type="match status" value="1"/>
</dbReference>
<evidence type="ECO:0000256" key="10">
    <source>
        <dbReference type="ARBA" id="ARBA00023146"/>
    </source>
</evidence>
<evidence type="ECO:0000256" key="5">
    <source>
        <dbReference type="ARBA" id="ARBA00022490"/>
    </source>
</evidence>
<comment type="subcellular location">
    <subcellularLocation>
        <location evidence="1">Cytoplasm</location>
    </subcellularLocation>
</comment>
<dbReference type="SMART" id="SM00836">
    <property type="entry name" value="DALR_1"/>
    <property type="match status" value="1"/>
</dbReference>
<dbReference type="GO" id="GO:0005737">
    <property type="term" value="C:cytoplasm"/>
    <property type="evidence" value="ECO:0007669"/>
    <property type="project" value="UniProtKB-SubCell"/>
</dbReference>
<evidence type="ECO:0000313" key="14">
    <source>
        <dbReference type="EMBL" id="SUZ74799.1"/>
    </source>
</evidence>
<evidence type="ECO:0000256" key="4">
    <source>
        <dbReference type="ARBA" id="ARBA00012837"/>
    </source>
</evidence>
<feature type="domain" description="Arginyl tRNA synthetase N-terminal" evidence="13">
    <location>
        <begin position="26"/>
        <end position="114"/>
    </location>
</feature>
<evidence type="ECO:0000256" key="9">
    <source>
        <dbReference type="ARBA" id="ARBA00022917"/>
    </source>
</evidence>
<proteinExistence type="inferred from homology"/>